<dbReference type="GO" id="GO:0006265">
    <property type="term" value="P:DNA topological change"/>
    <property type="evidence" value="ECO:0007669"/>
    <property type="project" value="InterPro"/>
</dbReference>
<dbReference type="AlphaFoldDB" id="A0A4R2RB99"/>
<dbReference type="Proteomes" id="UP000294746">
    <property type="component" value="Unassembled WGS sequence"/>
</dbReference>
<dbReference type="EMBL" id="SLXV01000072">
    <property type="protein sequence ID" value="TCP60602.1"/>
    <property type="molecule type" value="Genomic_DNA"/>
</dbReference>
<gene>
    <name evidence="1" type="ORF">EDD57_1721</name>
</gene>
<evidence type="ECO:0000313" key="2">
    <source>
        <dbReference type="Proteomes" id="UP000294746"/>
    </source>
</evidence>
<organism evidence="1 2">
    <name type="scientific">Baia soyae</name>
    <dbReference type="NCBI Taxonomy" id="1544746"/>
    <lineage>
        <taxon>Bacteria</taxon>
        <taxon>Bacillati</taxon>
        <taxon>Bacillota</taxon>
        <taxon>Bacilli</taxon>
        <taxon>Bacillales</taxon>
        <taxon>Thermoactinomycetaceae</taxon>
        <taxon>Baia</taxon>
    </lineage>
</organism>
<dbReference type="RefSeq" id="WP_165873850.1">
    <property type="nucleotide sequence ID" value="NZ_SLXV01000072.1"/>
</dbReference>
<sequence>MARKRRRLLVRSARPEMDRLQTDVLNRKLGTSFSNREDLKVEIAKQFDIPYQSKGSNGGLRAEDAGKMGGMMGGLLVKELVRMSMESLSKNR</sequence>
<comment type="caution">
    <text evidence="1">The sequence shown here is derived from an EMBL/GenBank/DDBJ whole genome shotgun (WGS) entry which is preliminary data.</text>
</comment>
<dbReference type="InterPro" id="IPR001448">
    <property type="entry name" value="SASP_alpha/beta-type"/>
</dbReference>
<evidence type="ECO:0000313" key="1">
    <source>
        <dbReference type="EMBL" id="TCP60602.1"/>
    </source>
</evidence>
<name>A0A4R2RB99_9BACL</name>
<protein>
    <submittedName>
        <fullName evidence="1">Small acid-soluble spore protein alpha/beta type</fullName>
    </submittedName>
</protein>
<dbReference type="Pfam" id="PF00269">
    <property type="entry name" value="SASP"/>
    <property type="match status" value="1"/>
</dbReference>
<dbReference type="Gene3D" id="6.10.10.80">
    <property type="entry name" value="Small, acid-soluble spore protein, alpha/beta type-like"/>
    <property type="match status" value="1"/>
</dbReference>
<accession>A0A4R2RB99</accession>
<dbReference type="InterPro" id="IPR038300">
    <property type="entry name" value="SASP_sf_alpha/beta"/>
</dbReference>
<proteinExistence type="predicted"/>
<reference evidence="1 2" key="1">
    <citation type="submission" date="2019-03" db="EMBL/GenBank/DDBJ databases">
        <title>Genomic Encyclopedia of Type Strains, Phase IV (KMG-IV): sequencing the most valuable type-strain genomes for metagenomic binning, comparative biology and taxonomic classification.</title>
        <authorList>
            <person name="Goeker M."/>
        </authorList>
    </citation>
    <scope>NUCLEOTIDE SEQUENCE [LARGE SCALE GENOMIC DNA]</scope>
    <source>
        <strain evidence="1 2">DSM 46831</strain>
    </source>
</reference>
<keyword evidence="2" id="KW-1185">Reference proteome</keyword>
<dbReference type="GO" id="GO:0003690">
    <property type="term" value="F:double-stranded DNA binding"/>
    <property type="evidence" value="ECO:0007669"/>
    <property type="project" value="InterPro"/>
</dbReference>